<dbReference type="Proteomes" id="UP000054279">
    <property type="component" value="Unassembled WGS sequence"/>
</dbReference>
<dbReference type="HOGENOM" id="CLU_1185665_0_0_1"/>
<dbReference type="EMBL" id="KN837203">
    <property type="protein sequence ID" value="KIJ34128.1"/>
    <property type="molecule type" value="Genomic_DNA"/>
</dbReference>
<protein>
    <submittedName>
        <fullName evidence="1">Uncharacterized protein</fullName>
    </submittedName>
</protein>
<accession>A0A0C9TUU8</accession>
<proteinExistence type="predicted"/>
<evidence type="ECO:0000313" key="1">
    <source>
        <dbReference type="EMBL" id="KIJ34128.1"/>
    </source>
</evidence>
<name>A0A0C9TUU8_SPHS4</name>
<keyword evidence="2" id="KW-1185">Reference proteome</keyword>
<evidence type="ECO:0000313" key="2">
    <source>
        <dbReference type="Proteomes" id="UP000054279"/>
    </source>
</evidence>
<organism evidence="1 2">
    <name type="scientific">Sphaerobolus stellatus (strain SS14)</name>
    <dbReference type="NCBI Taxonomy" id="990650"/>
    <lineage>
        <taxon>Eukaryota</taxon>
        <taxon>Fungi</taxon>
        <taxon>Dikarya</taxon>
        <taxon>Basidiomycota</taxon>
        <taxon>Agaricomycotina</taxon>
        <taxon>Agaricomycetes</taxon>
        <taxon>Phallomycetidae</taxon>
        <taxon>Geastrales</taxon>
        <taxon>Sphaerobolaceae</taxon>
        <taxon>Sphaerobolus</taxon>
    </lineage>
</organism>
<reference evidence="1 2" key="1">
    <citation type="submission" date="2014-06" db="EMBL/GenBank/DDBJ databases">
        <title>Evolutionary Origins and Diversification of the Mycorrhizal Mutualists.</title>
        <authorList>
            <consortium name="DOE Joint Genome Institute"/>
            <consortium name="Mycorrhizal Genomics Consortium"/>
            <person name="Kohler A."/>
            <person name="Kuo A."/>
            <person name="Nagy L.G."/>
            <person name="Floudas D."/>
            <person name="Copeland A."/>
            <person name="Barry K.W."/>
            <person name="Cichocki N."/>
            <person name="Veneault-Fourrey C."/>
            <person name="LaButti K."/>
            <person name="Lindquist E.A."/>
            <person name="Lipzen A."/>
            <person name="Lundell T."/>
            <person name="Morin E."/>
            <person name="Murat C."/>
            <person name="Riley R."/>
            <person name="Ohm R."/>
            <person name="Sun H."/>
            <person name="Tunlid A."/>
            <person name="Henrissat B."/>
            <person name="Grigoriev I.V."/>
            <person name="Hibbett D.S."/>
            <person name="Martin F."/>
        </authorList>
    </citation>
    <scope>NUCLEOTIDE SEQUENCE [LARGE SCALE GENOMIC DNA]</scope>
    <source>
        <strain evidence="1 2">SS14</strain>
    </source>
</reference>
<dbReference type="AlphaFoldDB" id="A0A0C9TUU8"/>
<gene>
    <name evidence="1" type="ORF">M422DRAFT_782971</name>
</gene>
<sequence>METDYLQFCRNMEPDIPSGLVHDPPLCVHDYPAAKVTRQTCSSMAKVCHVELRRGWNVFKCFARNIRTGLKLSTFCWAKEARFCSVLFPPGERRGFSLLETLRLYLHDPYSRQKLRSTFDTPQLRVIQLAGVDSEPYLLRITPEALSSLQVIRIATADFQDQATILSTTNPKYFTWTDTATKQHTKDGPVLDQVRVLEYYGVCQDDLSVQIKFPLAIDTSKSRSNYFPVRRLGM</sequence>